<evidence type="ECO:0000313" key="3">
    <source>
        <dbReference type="Proteomes" id="UP000050794"/>
    </source>
</evidence>
<accession>A0A183UUN0</accession>
<dbReference type="PANTHER" id="PTHR47331">
    <property type="entry name" value="PHD-TYPE DOMAIN-CONTAINING PROTEIN"/>
    <property type="match status" value="1"/>
</dbReference>
<dbReference type="Proteomes" id="UP000050794">
    <property type="component" value="Unassembled WGS sequence"/>
</dbReference>
<keyword evidence="1" id="KW-1133">Transmembrane helix</keyword>
<protein>
    <submittedName>
        <fullName evidence="4">Retrovirus-related Pol polyprotein from transposon TNT 1-94</fullName>
    </submittedName>
</protein>
<dbReference type="AlphaFoldDB" id="A0A183UUN0"/>
<reference evidence="4" key="1">
    <citation type="submission" date="2016-06" db="UniProtKB">
        <authorList>
            <consortium name="WormBaseParasite"/>
        </authorList>
    </citation>
    <scope>IDENTIFICATION</scope>
</reference>
<dbReference type="EMBL" id="UYWY01021158">
    <property type="protein sequence ID" value="VDM43521.1"/>
    <property type="molecule type" value="Genomic_DNA"/>
</dbReference>
<keyword evidence="3" id="KW-1185">Reference proteome</keyword>
<proteinExistence type="predicted"/>
<evidence type="ECO:0000256" key="1">
    <source>
        <dbReference type="SAM" id="Phobius"/>
    </source>
</evidence>
<keyword evidence="1" id="KW-0812">Transmembrane</keyword>
<gene>
    <name evidence="2" type="ORF">TCNE_LOCUS12200</name>
</gene>
<reference evidence="2 3" key="2">
    <citation type="submission" date="2018-11" db="EMBL/GenBank/DDBJ databases">
        <authorList>
            <consortium name="Pathogen Informatics"/>
        </authorList>
    </citation>
    <scope>NUCLEOTIDE SEQUENCE [LARGE SCALE GENOMIC DNA]</scope>
</reference>
<keyword evidence="1" id="KW-0472">Membrane</keyword>
<evidence type="ECO:0000313" key="4">
    <source>
        <dbReference type="WBParaSite" id="TCNE_0001220001-mRNA-1"/>
    </source>
</evidence>
<organism evidence="3 4">
    <name type="scientific">Toxocara canis</name>
    <name type="common">Canine roundworm</name>
    <dbReference type="NCBI Taxonomy" id="6265"/>
    <lineage>
        <taxon>Eukaryota</taxon>
        <taxon>Metazoa</taxon>
        <taxon>Ecdysozoa</taxon>
        <taxon>Nematoda</taxon>
        <taxon>Chromadorea</taxon>
        <taxon>Rhabditida</taxon>
        <taxon>Spirurina</taxon>
        <taxon>Ascaridomorpha</taxon>
        <taxon>Ascaridoidea</taxon>
        <taxon>Toxocaridae</taxon>
        <taxon>Toxocara</taxon>
    </lineage>
</organism>
<sequence>MTCVRDERFAQQMRECFSLYTEHVDAHQHVPQVSNGLHAPSVAYQDLVVVLISIISDCVLLQANELKLPLYLWSDRQIALSWVLLNNERDRFVRNQVQKIEAVKSVQFRFVPGDMNPVDLSTENLKPEELVDSLQWWQGPPFISKATDNWPEQTGLPTDPNVASSVTTVQSTVCGIQERQHPAQHVFSADRFSNWNSLLRTAATALRLFREISKRNTSAYWMKVSAAGTFSATDIMVAERCLIRDAQKVVGEAEIDSFEMSYSDDVYRDYSLDKSYNLQPHACFDSSRVLYQHFPHSVHKIISALGSVTDYKNVGAISSKAWTLPSPEREGNSLALCIFSTEMKHFEGRNTFLNGTQTSGVDPLRNEGERLLWKAEREIAVAAHKIQEVLDHVRCVAIEGMIIVSIVIELGVGAVLAYRCEIRRRTEEVQVHFRVPGLEDKRTGVQKTTQGHPILQRTAQEVQVEEGEDSKQGIIFSPLRRPIL</sequence>
<name>A0A183UUN0_TOXCA</name>
<evidence type="ECO:0000313" key="2">
    <source>
        <dbReference type="EMBL" id="VDM43521.1"/>
    </source>
</evidence>
<feature type="transmembrane region" description="Helical" evidence="1">
    <location>
        <begin position="396"/>
        <end position="418"/>
    </location>
</feature>
<dbReference type="WBParaSite" id="TCNE_0001220001-mRNA-1">
    <property type="protein sequence ID" value="TCNE_0001220001-mRNA-1"/>
    <property type="gene ID" value="TCNE_0001220001"/>
</dbReference>